<evidence type="ECO:0000313" key="2">
    <source>
        <dbReference type="Proteomes" id="UP000621307"/>
    </source>
</evidence>
<organism evidence="1 2">
    <name type="scientific">Nostoc parmelioides FACHB-3921</name>
    <dbReference type="NCBI Taxonomy" id="2692909"/>
    <lineage>
        <taxon>Bacteria</taxon>
        <taxon>Bacillati</taxon>
        <taxon>Cyanobacteriota</taxon>
        <taxon>Cyanophyceae</taxon>
        <taxon>Nostocales</taxon>
        <taxon>Nostocaceae</taxon>
        <taxon>Nostoc</taxon>
    </lineage>
</organism>
<gene>
    <name evidence="1" type="ORF">H6G14_31860</name>
</gene>
<protein>
    <submittedName>
        <fullName evidence="1">Helix-turn-helix domain-containing protein</fullName>
    </submittedName>
</protein>
<accession>A0ABR8BQ15</accession>
<reference evidence="1 2" key="1">
    <citation type="journal article" date="2020" name="ISME J.">
        <title>Comparative genomics reveals insights into cyanobacterial evolution and habitat adaptation.</title>
        <authorList>
            <person name="Chen M.Y."/>
            <person name="Teng W.K."/>
            <person name="Zhao L."/>
            <person name="Hu C.X."/>
            <person name="Zhou Y.K."/>
            <person name="Han B.P."/>
            <person name="Song L.R."/>
            <person name="Shu W.S."/>
        </authorList>
    </citation>
    <scope>NUCLEOTIDE SEQUENCE [LARGE SCALE GENOMIC DNA]</scope>
    <source>
        <strain evidence="1 2">FACHB-3921</strain>
    </source>
</reference>
<proteinExistence type="predicted"/>
<keyword evidence="2" id="KW-1185">Reference proteome</keyword>
<dbReference type="RefSeq" id="WP_190572928.1">
    <property type="nucleotide sequence ID" value="NZ_JACJQL010000127.1"/>
</dbReference>
<comment type="caution">
    <text evidence="1">The sequence shown here is derived from an EMBL/GenBank/DDBJ whole genome shotgun (WGS) entry which is preliminary data.</text>
</comment>
<evidence type="ECO:0000313" key="1">
    <source>
        <dbReference type="EMBL" id="MBD2255774.1"/>
    </source>
</evidence>
<dbReference type="Proteomes" id="UP000621307">
    <property type="component" value="Unassembled WGS sequence"/>
</dbReference>
<sequence>MAGVTHIEIQESVEELEALVRQQNNVRLKERLQALYMIKKQGISVCAIAKILGKHRSRYRWRIPQTAKLNRLVQQ</sequence>
<dbReference type="EMBL" id="JACJQL010000127">
    <property type="protein sequence ID" value="MBD2255774.1"/>
    <property type="molecule type" value="Genomic_DNA"/>
</dbReference>
<dbReference type="Pfam" id="PF13384">
    <property type="entry name" value="HTH_23"/>
    <property type="match status" value="1"/>
</dbReference>
<name>A0ABR8BQ15_9NOSO</name>